<dbReference type="FunFam" id="3.40.50.300:FF:000844">
    <property type="entry name" value="Nuclear GTP-binding protein NUG1"/>
    <property type="match status" value="1"/>
</dbReference>
<evidence type="ECO:0000313" key="7">
    <source>
        <dbReference type="EMBL" id="CAI4216256.1"/>
    </source>
</evidence>
<feature type="compositionally biased region" description="Acidic residues" evidence="5">
    <location>
        <begin position="98"/>
        <end position="146"/>
    </location>
</feature>
<evidence type="ECO:0000256" key="5">
    <source>
        <dbReference type="SAM" id="MobiDB-lite"/>
    </source>
</evidence>
<evidence type="ECO:0000256" key="4">
    <source>
        <dbReference type="ARBA" id="ARBA00023242"/>
    </source>
</evidence>
<name>A0A9P1H6I3_9PEZI</name>
<dbReference type="InterPro" id="IPR027417">
    <property type="entry name" value="P-loop_NTPase"/>
</dbReference>
<gene>
    <name evidence="7" type="ORF">PPNO1_LOCUS5915</name>
</gene>
<dbReference type="AlphaFoldDB" id="A0A9P1H6I3"/>
<dbReference type="Pfam" id="PF08701">
    <property type="entry name" value="GN3L_Grn1"/>
    <property type="match status" value="1"/>
</dbReference>
<dbReference type="PANTHER" id="PTHR11089">
    <property type="entry name" value="GTP-BINDING PROTEIN-RELATED"/>
    <property type="match status" value="1"/>
</dbReference>
<dbReference type="Proteomes" id="UP000838763">
    <property type="component" value="Unassembled WGS sequence"/>
</dbReference>
<feature type="region of interest" description="Disordered" evidence="5">
    <location>
        <begin position="1"/>
        <end position="60"/>
    </location>
</feature>
<dbReference type="PRINTS" id="PR00326">
    <property type="entry name" value="GTP1OBG"/>
</dbReference>
<accession>A0A9P1H6I3</accession>
<feature type="compositionally biased region" description="Polar residues" evidence="5">
    <location>
        <begin position="152"/>
        <end position="162"/>
    </location>
</feature>
<dbReference type="InterPro" id="IPR050755">
    <property type="entry name" value="TRAFAC_YlqF/YawG_RiboMat"/>
</dbReference>
<keyword evidence="4" id="KW-0539">Nucleus</keyword>
<evidence type="ECO:0000256" key="3">
    <source>
        <dbReference type="ARBA" id="ARBA00023134"/>
    </source>
</evidence>
<dbReference type="Pfam" id="PF01926">
    <property type="entry name" value="MMR_HSR1"/>
    <property type="match status" value="1"/>
</dbReference>
<keyword evidence="3" id="KW-0342">GTP-binding</keyword>
<organism evidence="7 8">
    <name type="scientific">Parascedosporium putredinis</name>
    <dbReference type="NCBI Taxonomy" id="1442378"/>
    <lineage>
        <taxon>Eukaryota</taxon>
        <taxon>Fungi</taxon>
        <taxon>Dikarya</taxon>
        <taxon>Ascomycota</taxon>
        <taxon>Pezizomycotina</taxon>
        <taxon>Sordariomycetes</taxon>
        <taxon>Hypocreomycetidae</taxon>
        <taxon>Microascales</taxon>
        <taxon>Microascaceae</taxon>
        <taxon>Parascedosporium</taxon>
    </lineage>
</organism>
<comment type="subcellular location">
    <subcellularLocation>
        <location evidence="1">Nucleus</location>
    </subcellularLocation>
</comment>
<feature type="compositionally biased region" description="Basic and acidic residues" evidence="5">
    <location>
        <begin position="72"/>
        <end position="88"/>
    </location>
</feature>
<dbReference type="EMBL" id="CALLCH030000015">
    <property type="protein sequence ID" value="CAI4216256.1"/>
    <property type="molecule type" value="Genomic_DNA"/>
</dbReference>
<dbReference type="InterPro" id="IPR006073">
    <property type="entry name" value="GTP-bd"/>
</dbReference>
<dbReference type="GO" id="GO:0005730">
    <property type="term" value="C:nucleolus"/>
    <property type="evidence" value="ECO:0007669"/>
    <property type="project" value="TreeGrafter"/>
</dbReference>
<dbReference type="InterPro" id="IPR030378">
    <property type="entry name" value="G_CP_dom"/>
</dbReference>
<proteinExistence type="predicted"/>
<sequence>MAGTINKPKKPKSKRVTSRLRHKIEKKSAAKQRKERKLSKKNPEWRSKLKKDPGIPNSFPYKEKILQEIEENRVKKQEAAARRKELAKAAKTGASADGGEDEAGSDVEGSGDDEFDDTMEVDDGAIDEELQSGDEDMDGGDSDDDSDVHYGTQEQVPVGQASTKRAFEKVYKQVVEQADVILYVLDARDPEGTRSREIERSIMAAASGGKRLILLLNKIDLIPGDVLKAWLAYLRRYFPTLPIRASKPSPNAHTFDHKDLTIQATSAALFRALKAYAASKNLKRAISVGVIGYPNVGKSSVINALLARLSGGRGANSSKACPAGAEAGVTTSIRAVKIDNKLTLLDSPGVIFPSSSLQTGTGAVPLKTASDKHAHLVLLNVVPPSRLRIPSPPSPCFSAASPPSQTLSRSSRKPTICPLIRDEKGDPTTDFLVQVARKRGRLGKGGLDEAPAAAVAEASALQGMESGAPVEVSPDEKVIVTEWAEEFKLDGLWADATVDQDAMQQ</sequence>
<keyword evidence="2" id="KW-0547">Nucleotide-binding</keyword>
<protein>
    <recommendedName>
        <fullName evidence="6">CP-type G domain-containing protein</fullName>
    </recommendedName>
</protein>
<evidence type="ECO:0000256" key="1">
    <source>
        <dbReference type="ARBA" id="ARBA00004123"/>
    </source>
</evidence>
<feature type="compositionally biased region" description="Basic and acidic residues" evidence="5">
    <location>
        <begin position="41"/>
        <end position="53"/>
    </location>
</feature>
<comment type="caution">
    <text evidence="7">The sequence shown here is derived from an EMBL/GenBank/DDBJ whole genome shotgun (WGS) entry which is preliminary data.</text>
</comment>
<dbReference type="SUPFAM" id="SSF52540">
    <property type="entry name" value="P-loop containing nucleoside triphosphate hydrolases"/>
    <property type="match status" value="1"/>
</dbReference>
<feature type="domain" description="CP-type G" evidence="6">
    <location>
        <begin position="167"/>
        <end position="353"/>
    </location>
</feature>
<evidence type="ECO:0000313" key="8">
    <source>
        <dbReference type="Proteomes" id="UP000838763"/>
    </source>
</evidence>
<feature type="region of interest" description="Disordered" evidence="5">
    <location>
        <begin position="72"/>
        <end position="162"/>
    </location>
</feature>
<dbReference type="CDD" id="cd04178">
    <property type="entry name" value="Nucleostemin_like"/>
    <property type="match status" value="1"/>
</dbReference>
<evidence type="ECO:0000259" key="6">
    <source>
        <dbReference type="PROSITE" id="PS51721"/>
    </source>
</evidence>
<evidence type="ECO:0000256" key="2">
    <source>
        <dbReference type="ARBA" id="ARBA00022741"/>
    </source>
</evidence>
<dbReference type="GO" id="GO:0005525">
    <property type="term" value="F:GTP binding"/>
    <property type="evidence" value="ECO:0007669"/>
    <property type="project" value="UniProtKB-KW"/>
</dbReference>
<dbReference type="OrthoDB" id="10266128at2759"/>
<dbReference type="Gene3D" id="3.40.50.300">
    <property type="entry name" value="P-loop containing nucleotide triphosphate hydrolases"/>
    <property type="match status" value="1"/>
</dbReference>
<reference evidence="7" key="1">
    <citation type="submission" date="2022-11" db="EMBL/GenBank/DDBJ databases">
        <authorList>
            <person name="Scott C."/>
            <person name="Bruce N."/>
        </authorList>
    </citation>
    <scope>NUCLEOTIDE SEQUENCE</scope>
</reference>
<dbReference type="InterPro" id="IPR014813">
    <property type="entry name" value="Gnl3_N_dom"/>
</dbReference>
<keyword evidence="8" id="KW-1185">Reference proteome</keyword>
<feature type="compositionally biased region" description="Basic residues" evidence="5">
    <location>
        <begin position="7"/>
        <end position="40"/>
    </location>
</feature>
<dbReference type="PANTHER" id="PTHR11089:SF30">
    <property type="entry name" value="GUANINE NUCLEOTIDE-BINDING PROTEIN-LIKE 3 HOMOLOG"/>
    <property type="match status" value="1"/>
</dbReference>
<dbReference type="PROSITE" id="PS51721">
    <property type="entry name" value="G_CP"/>
    <property type="match status" value="1"/>
</dbReference>